<sequence length="449" mass="48632">MPRACTRACSLLALGIAASPALLSAARPAAGGVHGCDVERRLPPTAKHLCALDRKARLMLCSAPKAAATTVSAVMVRVANESAHFASWMRAEYNVTDVADEHMSPRVNYFRMTVFSRDDAHAVPDNIVEQCAQADWLCVAIVRSPLDRVISSFLHVALTKLGPMWPELLEAVGDASRIRAANFSLRQFVHALELTRRSFVEVGSTRRPGAEHYLPQTSAWLDDLLHPAARGKPVARLAPHYPASLVKFVAVDSLAAGMGAVDDEFRGGALGLRAIVEGLHSSHWRSAQPSHDHPHGGPRRSLLRAGSPRDDAPRPWSRPTGKAALRAARRARDERAGPAGETYDAAPLVDADTPAAVLCGSFDVPPPATVTSMGRVASSAPRRKKPGSRCALVPGAYERLQRGNAPLWRRIRCLYHYDFELYERRVCSQAWLRAACPACVARACGRAAL</sequence>
<accession>A0A8J6C132</accession>
<feature type="chain" id="PRO_5035261525" description="Sulfotransferase" evidence="2">
    <location>
        <begin position="26"/>
        <end position="449"/>
    </location>
</feature>
<proteinExistence type="predicted"/>
<dbReference type="OrthoDB" id="10568624at2759"/>
<keyword evidence="4" id="KW-1185">Reference proteome</keyword>
<dbReference type="AlphaFoldDB" id="A0A8J6C132"/>
<reference evidence="3" key="1">
    <citation type="submission" date="2021-05" db="EMBL/GenBank/DDBJ databases">
        <title>The genome of the haptophyte Pavlova lutheri (Diacronema luteri, Pavlovales) - a model for lipid biosynthesis in eukaryotic algae.</title>
        <authorList>
            <person name="Hulatt C.J."/>
            <person name="Posewitz M.C."/>
        </authorList>
    </citation>
    <scope>NUCLEOTIDE SEQUENCE</scope>
    <source>
        <strain evidence="3">NIVA-4/92</strain>
    </source>
</reference>
<comment type="caution">
    <text evidence="3">The sequence shown here is derived from an EMBL/GenBank/DDBJ whole genome shotgun (WGS) entry which is preliminary data.</text>
</comment>
<dbReference type="InterPro" id="IPR005331">
    <property type="entry name" value="Sulfotransferase"/>
</dbReference>
<organism evidence="3 4">
    <name type="scientific">Diacronema lutheri</name>
    <name type="common">Unicellular marine alga</name>
    <name type="synonym">Monochrysis lutheri</name>
    <dbReference type="NCBI Taxonomy" id="2081491"/>
    <lineage>
        <taxon>Eukaryota</taxon>
        <taxon>Haptista</taxon>
        <taxon>Haptophyta</taxon>
        <taxon>Pavlovophyceae</taxon>
        <taxon>Pavlovales</taxon>
        <taxon>Pavlovaceae</taxon>
        <taxon>Diacronema</taxon>
    </lineage>
</organism>
<dbReference type="GO" id="GO:0008146">
    <property type="term" value="F:sulfotransferase activity"/>
    <property type="evidence" value="ECO:0007669"/>
    <property type="project" value="InterPro"/>
</dbReference>
<feature type="region of interest" description="Disordered" evidence="1">
    <location>
        <begin position="283"/>
        <end position="346"/>
    </location>
</feature>
<dbReference type="Proteomes" id="UP000751190">
    <property type="component" value="Unassembled WGS sequence"/>
</dbReference>
<evidence type="ECO:0000256" key="1">
    <source>
        <dbReference type="SAM" id="MobiDB-lite"/>
    </source>
</evidence>
<evidence type="ECO:0000313" key="4">
    <source>
        <dbReference type="Proteomes" id="UP000751190"/>
    </source>
</evidence>
<keyword evidence="2" id="KW-0732">Signal</keyword>
<dbReference type="GO" id="GO:0016020">
    <property type="term" value="C:membrane"/>
    <property type="evidence" value="ECO:0007669"/>
    <property type="project" value="InterPro"/>
</dbReference>
<feature type="signal peptide" evidence="2">
    <location>
        <begin position="1"/>
        <end position="25"/>
    </location>
</feature>
<evidence type="ECO:0000313" key="3">
    <source>
        <dbReference type="EMBL" id="KAG8458437.1"/>
    </source>
</evidence>
<evidence type="ECO:0000256" key="2">
    <source>
        <dbReference type="SAM" id="SignalP"/>
    </source>
</evidence>
<protein>
    <recommendedName>
        <fullName evidence="5">Sulfotransferase</fullName>
    </recommendedName>
</protein>
<evidence type="ECO:0008006" key="5">
    <source>
        <dbReference type="Google" id="ProtNLM"/>
    </source>
</evidence>
<dbReference type="Pfam" id="PF03567">
    <property type="entry name" value="Sulfotransfer_2"/>
    <property type="match status" value="1"/>
</dbReference>
<dbReference type="EMBL" id="JAGTXO010000051">
    <property type="protein sequence ID" value="KAG8458437.1"/>
    <property type="molecule type" value="Genomic_DNA"/>
</dbReference>
<name>A0A8J6C132_DIALT</name>
<gene>
    <name evidence="3" type="ORF">KFE25_004315</name>
</gene>